<organism evidence="2">
    <name type="scientific">Burkholderia pseudomallei 1710a</name>
    <dbReference type="NCBI Taxonomy" id="320371"/>
    <lineage>
        <taxon>Bacteria</taxon>
        <taxon>Pseudomonadati</taxon>
        <taxon>Pseudomonadota</taxon>
        <taxon>Betaproteobacteria</taxon>
        <taxon>Burkholderiales</taxon>
        <taxon>Burkholderiaceae</taxon>
        <taxon>Burkholderia</taxon>
        <taxon>pseudomallei group</taxon>
    </lineage>
</organism>
<evidence type="ECO:0000313" key="2">
    <source>
        <dbReference type="EMBL" id="EET06910.1"/>
    </source>
</evidence>
<name>A0A0E1W130_BURPE</name>
<protein>
    <submittedName>
        <fullName evidence="2">Uncharacterized protein</fullName>
    </submittedName>
</protein>
<accession>A0A0E1W130</accession>
<proteinExistence type="predicted"/>
<dbReference type="GeneID" id="92978964"/>
<feature type="region of interest" description="Disordered" evidence="1">
    <location>
        <begin position="82"/>
        <end position="104"/>
    </location>
</feature>
<sequence>MRLFARAGEIMRKEMAPRAGTAFARFGRAGAEVRIRTIREARGPCLARCRRAARLRFSRRCGALEAFEGGACMIPVHDAGAATRPPPTKKAAGERRRWAGGGPPAWGGRCRRRAGFALAMAACLFGNGGAPAGENLLARAERVRASALPRG</sequence>
<evidence type="ECO:0000256" key="1">
    <source>
        <dbReference type="SAM" id="MobiDB-lite"/>
    </source>
</evidence>
<dbReference type="Proteomes" id="UP000001812">
    <property type="component" value="Chromosome I"/>
</dbReference>
<dbReference type="HOGENOM" id="CLU_1821762_0_0_4"/>
<dbReference type="RefSeq" id="WP_004526888.1">
    <property type="nucleotide sequence ID" value="NZ_CM000832.1"/>
</dbReference>
<gene>
    <name evidence="2" type="ORF">BURPS1710A_2287</name>
</gene>
<reference evidence="2" key="1">
    <citation type="submission" date="2009-05" db="EMBL/GenBank/DDBJ databases">
        <authorList>
            <person name="Harkins D.M."/>
            <person name="DeShazer D."/>
            <person name="Woods D.E."/>
            <person name="Brinkac L.M."/>
            <person name="Brown K.A."/>
            <person name="Hung G.C."/>
            <person name="Tuanyok A."/>
            <person name="Zhang B."/>
            <person name="Nierman W.C."/>
        </authorList>
    </citation>
    <scope>NUCLEOTIDE SEQUENCE [LARGE SCALE GENOMIC DNA]</scope>
    <source>
        <strain evidence="2">1710a</strain>
    </source>
</reference>
<dbReference type="AlphaFoldDB" id="A0A0E1W130"/>
<dbReference type="EMBL" id="CM000832">
    <property type="protein sequence ID" value="EET06910.1"/>
    <property type="molecule type" value="Genomic_DNA"/>
</dbReference>